<sequence>MVILPGRSETFAFSNQQMRGKTASLKKSTEKLGGVQRAQDTSLSWPEGLKGEDVKKCSREGTLRSKYNQQYHKLFKDIPLEEVVLKVSVQMIKKHKMARLLPNGLAITTNTSQKYVFVSLLSRDSVYDMLRRVCTHLQPSSKKSLCVREFPEEPECESLEALIPEMKWRKVCPASRSLSLPDSIPCISRASMESTDSFFPSKKPPGSGKAKSSSGFREQGLGSGLGACLLPQEDAECCPIAEISDCEEEKLEEGPTRNGELRLWDYRLLKVFFVLICFLVMSSSYLAFRISQLEQQLCSLNWGGSVPGQSSDTEVEHLGPLQGTKVMR</sequence>
<keyword evidence="2" id="KW-0472">Membrane</keyword>
<feature type="non-terminal residue" evidence="3">
    <location>
        <position position="328"/>
    </location>
</feature>
<accession>A0A212CTQ9</accession>
<organism evidence="3 4">
    <name type="scientific">Cervus elaphus hippelaphus</name>
    <name type="common">European red deer</name>
    <dbReference type="NCBI Taxonomy" id="46360"/>
    <lineage>
        <taxon>Eukaryota</taxon>
        <taxon>Metazoa</taxon>
        <taxon>Chordata</taxon>
        <taxon>Craniata</taxon>
        <taxon>Vertebrata</taxon>
        <taxon>Euteleostomi</taxon>
        <taxon>Mammalia</taxon>
        <taxon>Eutheria</taxon>
        <taxon>Laurasiatheria</taxon>
        <taxon>Artiodactyla</taxon>
        <taxon>Ruminantia</taxon>
        <taxon>Pecora</taxon>
        <taxon>Cervidae</taxon>
        <taxon>Cervinae</taxon>
        <taxon>Cervus</taxon>
    </lineage>
</organism>
<reference evidence="3 4" key="1">
    <citation type="journal article" date="2018" name="Mol. Genet. Genomics">
        <title>The red deer Cervus elaphus genome CerEla1.0: sequencing, annotating, genes, and chromosomes.</title>
        <authorList>
            <person name="Bana N.A."/>
            <person name="Nyiri A."/>
            <person name="Nagy J."/>
            <person name="Frank K."/>
            <person name="Nagy T."/>
            <person name="Steger V."/>
            <person name="Schiller M."/>
            <person name="Lakatos P."/>
            <person name="Sugar L."/>
            <person name="Horn P."/>
            <person name="Barta E."/>
            <person name="Orosz L."/>
        </authorList>
    </citation>
    <scope>NUCLEOTIDE SEQUENCE [LARGE SCALE GENOMIC DNA]</scope>
    <source>
        <strain evidence="3">Hungarian</strain>
    </source>
</reference>
<dbReference type="Proteomes" id="UP000242450">
    <property type="component" value="Chromosome 12"/>
</dbReference>
<dbReference type="PANTHER" id="PTHR46973:SF1">
    <property type="entry name" value="GRAM DOMAIN-CONTAINING PROTEIN 2A"/>
    <property type="match status" value="1"/>
</dbReference>
<dbReference type="GO" id="GO:0005546">
    <property type="term" value="F:phosphatidylinositol-4,5-bisphosphate binding"/>
    <property type="evidence" value="ECO:0007669"/>
    <property type="project" value="TreeGrafter"/>
</dbReference>
<dbReference type="InterPro" id="IPR042624">
    <property type="entry name" value="RAMD2A"/>
</dbReference>
<dbReference type="PANTHER" id="PTHR46973">
    <property type="entry name" value="GRAM DOMAIN-CONTAINING PROTEIN 2A"/>
    <property type="match status" value="1"/>
</dbReference>
<dbReference type="Gene3D" id="2.30.29.30">
    <property type="entry name" value="Pleckstrin-homology domain (PH domain)/Phosphotyrosine-binding domain (PTB)"/>
    <property type="match status" value="1"/>
</dbReference>
<feature type="transmembrane region" description="Helical" evidence="2">
    <location>
        <begin position="268"/>
        <end position="288"/>
    </location>
</feature>
<protein>
    <submittedName>
        <fullName evidence="3">Uncharacterized protein</fullName>
    </submittedName>
</protein>
<dbReference type="OrthoDB" id="2162691at2759"/>
<dbReference type="GO" id="GO:0005789">
    <property type="term" value="C:endoplasmic reticulum membrane"/>
    <property type="evidence" value="ECO:0007669"/>
    <property type="project" value="TreeGrafter"/>
</dbReference>
<feature type="region of interest" description="Disordered" evidence="1">
    <location>
        <begin position="195"/>
        <end position="218"/>
    </location>
</feature>
<evidence type="ECO:0000256" key="2">
    <source>
        <dbReference type="SAM" id="Phobius"/>
    </source>
</evidence>
<keyword evidence="4" id="KW-1185">Reference proteome</keyword>
<gene>
    <name evidence="3" type="ORF">Celaphus_00006563</name>
</gene>
<evidence type="ECO:0000256" key="1">
    <source>
        <dbReference type="SAM" id="MobiDB-lite"/>
    </source>
</evidence>
<keyword evidence="2" id="KW-1133">Transmembrane helix</keyword>
<proteinExistence type="predicted"/>
<dbReference type="AlphaFoldDB" id="A0A212CTQ9"/>
<comment type="caution">
    <text evidence="3">The sequence shown here is derived from an EMBL/GenBank/DDBJ whole genome shotgun (WGS) entry which is preliminary data.</text>
</comment>
<feature type="region of interest" description="Disordered" evidence="1">
    <location>
        <begin position="306"/>
        <end position="328"/>
    </location>
</feature>
<keyword evidence="2" id="KW-0812">Transmembrane</keyword>
<dbReference type="EMBL" id="MKHE01000012">
    <property type="protein sequence ID" value="OWK09322.1"/>
    <property type="molecule type" value="Genomic_DNA"/>
</dbReference>
<name>A0A212CTQ9_CEREH</name>
<dbReference type="GO" id="GO:2001256">
    <property type="term" value="P:regulation of store-operated calcium entry"/>
    <property type="evidence" value="ECO:0007669"/>
    <property type="project" value="TreeGrafter"/>
</dbReference>
<dbReference type="GO" id="GO:0044232">
    <property type="term" value="C:organelle membrane contact site"/>
    <property type="evidence" value="ECO:0007669"/>
    <property type="project" value="TreeGrafter"/>
</dbReference>
<dbReference type="GO" id="GO:0061817">
    <property type="term" value="P:endoplasmic reticulum-plasma membrane tethering"/>
    <property type="evidence" value="ECO:0007669"/>
    <property type="project" value="TreeGrafter"/>
</dbReference>
<evidence type="ECO:0000313" key="3">
    <source>
        <dbReference type="EMBL" id="OWK09322.1"/>
    </source>
</evidence>
<evidence type="ECO:0000313" key="4">
    <source>
        <dbReference type="Proteomes" id="UP000242450"/>
    </source>
</evidence>
<dbReference type="InterPro" id="IPR011993">
    <property type="entry name" value="PH-like_dom_sf"/>
</dbReference>
<feature type="compositionally biased region" description="Low complexity" evidence="1">
    <location>
        <begin position="197"/>
        <end position="216"/>
    </location>
</feature>